<gene>
    <name evidence="1" type="ORF">TNIN_125381</name>
</gene>
<proteinExistence type="predicted"/>
<sequence length="255" mass="29163">MENNSEEQMYTEAYLEFHKSWGNSMNSCVTKLNSCRASEEMTSVIRAVEELDSKLRKFPFNLQHEQSTNLRPLSDVLDEARFKFTHIRKQELAEQNKLLQAQIDAWCLPPRPIDAPIQLTSSRDSKPTKETAWTLNDPQEGTSATLVHPGATAPQKKLHVPPITIDNVKNQAALFKHLQTVTKQKLEAKLIGTKFRIYPQTPYAYHQIRRYVDENTLEAFTYMLPEDKKLRAVIRGLPIDMSPSEIIADRGLGLT</sequence>
<comment type="caution">
    <text evidence="1">The sequence shown here is derived from an EMBL/GenBank/DDBJ whole genome shotgun (WGS) entry which is preliminary data.</text>
</comment>
<accession>A0A8X6XQ84</accession>
<organism evidence="1 2">
    <name type="scientific">Trichonephila inaurata madagascariensis</name>
    <dbReference type="NCBI Taxonomy" id="2747483"/>
    <lineage>
        <taxon>Eukaryota</taxon>
        <taxon>Metazoa</taxon>
        <taxon>Ecdysozoa</taxon>
        <taxon>Arthropoda</taxon>
        <taxon>Chelicerata</taxon>
        <taxon>Arachnida</taxon>
        <taxon>Araneae</taxon>
        <taxon>Araneomorphae</taxon>
        <taxon>Entelegynae</taxon>
        <taxon>Araneoidea</taxon>
        <taxon>Nephilidae</taxon>
        <taxon>Trichonephila</taxon>
        <taxon>Trichonephila inaurata</taxon>
    </lineage>
</organism>
<name>A0A8X6XQ84_9ARAC</name>
<evidence type="ECO:0000313" key="2">
    <source>
        <dbReference type="Proteomes" id="UP000886998"/>
    </source>
</evidence>
<evidence type="ECO:0000313" key="1">
    <source>
        <dbReference type="EMBL" id="GFY57306.1"/>
    </source>
</evidence>
<keyword evidence="2" id="KW-1185">Reference proteome</keyword>
<protein>
    <submittedName>
        <fullName evidence="1">Uncharacterized protein</fullName>
    </submittedName>
</protein>
<dbReference type="OrthoDB" id="6431880at2759"/>
<reference evidence="1" key="1">
    <citation type="submission" date="2020-08" db="EMBL/GenBank/DDBJ databases">
        <title>Multicomponent nature underlies the extraordinary mechanical properties of spider dragline silk.</title>
        <authorList>
            <person name="Kono N."/>
            <person name="Nakamura H."/>
            <person name="Mori M."/>
            <person name="Yoshida Y."/>
            <person name="Ohtoshi R."/>
            <person name="Malay A.D."/>
            <person name="Moran D.A.P."/>
            <person name="Tomita M."/>
            <person name="Numata K."/>
            <person name="Arakawa K."/>
        </authorList>
    </citation>
    <scope>NUCLEOTIDE SEQUENCE</scope>
</reference>
<dbReference type="EMBL" id="BMAV01011425">
    <property type="protein sequence ID" value="GFY57306.1"/>
    <property type="molecule type" value="Genomic_DNA"/>
</dbReference>
<dbReference type="Proteomes" id="UP000886998">
    <property type="component" value="Unassembled WGS sequence"/>
</dbReference>
<dbReference type="AlphaFoldDB" id="A0A8X6XQ84"/>